<sequence length="1808" mass="212983">MIKIRVLCLIFLFVIIINIKLIIFCGCSTVINDFKKRVIRSEDDWKLILKYLGIPWLSSDVVVINNTLNNTVYYRNLSSSINRYKYHETIDSDLESKWKYNDGILEKQSLTTESEDSNFLNNSLNKNFSNIDNLSSKFNINNSDETSVDGVFEYRRLDIPYFLYYKSKMIALQNCQNGMTVLIKKTRTMIKTDISLYIPIGYSLDSNSYEGFVYLMNIISLNLSGKNSTYKESHEYIETSQSTTIPNISVSETFSKITLSIPDNIVKPKLINFLSSVGYYPSYSYVESNIRDNNNNSEKLLDSLHGFNNEVLLSSLCKLYHIYNSCLRNSEYRKEYILTMNGKLNDYRCNILSFSWQKIILSLPANGCNNIEEVLQFGYLSPDIITKLNELSKLIQSYFNKYWKSHQMVLVIDTSIETDIIESWLAPIFITSNSSCSKGYPENMKKIFDSIVDLPNFQELYKNSLENSKDTKKNLEVNFNNELNGELSEKIDNILGISFENSFNETYLKYIDNEEVLRNFEMLSNEQIRLDNKSTKSNEILNNINCKKCDSSVNKDLKSTDELYLNKEKFQDINPSNFIKDKLEISQELNSSLENNLYIKAEKIDKNMNKEKSVLLEDISIGRLENSLSTDYQDHISNNNNVYFIESNYEDLNKSSISHIVLENSNYTVAGEEGKVYQIVPLIYLQNTLDIEYKIYLPNIMSVFFIQFTKVMDVFTELHKCSSFFKHLRNSKYQIQDIRIIWSINSLNKMLKIIFKFDLGKSYDENRVSYINSTLVSFSKFLLKAILNKGSEENNRILTIYDEIQRLYEGTWLLLRLSELNNLILSSPVNTCGLFSSNSFSSNAYESGNEIRYFNFFLVRLYPNLILQYMYRASKKFPNSTPDKINNLHCKNANRSFDVISDGWSEYRGDCDFTRKSNQNEDLSTENEYFNLKKSNNWDEIGELPYYLLIFILENIINLNTTIIITDSFFRYKTEKVIDIKSLKYHEYMKLQYSVFPSNDFFKDPITDISYNWKLPSPIREFELKLHIPRIYNSRDTSLIKKCTIKSKNIPKIVFKDNRGVIIHYKGEEFDSPLVLIQSALKTKLDMCEIMELEENCEESVHQTYFNSIIAGIFIFLFNKSISHFWNDGLMFNLSRMQQIIYNLLSGVRYKERDNIWRDSEGFSIPFHYGTLFITKHSIEFIFIGLKDSLLKYMVEMINLLRVNFKPLSRSLFFDIIKFIYNTRVQVRNNRNPLDMIRYYQGLLQYDVSEDNIFLEILSSIKYEHYINFHFYILSKLFKTDLDEVFDSNQVNIIEEKDQKVNSFRQRLEGVIDDKVNKRFIDNFTQLYEEELKGKSIHDTIYELNNTTLEFAINEFYNETYYNKIHTSQNIDKLNKNYSHISNYNINSNLNHYLSYKFKKQVGFIETIVLGDINQTYIQDINYILHNKTFSYKTPNSYINDICILQEQYYAIPINMEPVITRQGNFNYIVATSSVSIRFQLPCLNTYEKEIDISMNLPTDVDMTNEHWDTNNGINPRCTYTTVVSRILERILNKHFQHLIDKVQNEMIHGININKQSTDKIIHEKKGSCIKAYVEKSFQKLNSIPQFTFYLLSSNFDSFTLLAILKKALELIKREILQNPKKFYSASNLEKEKRVLLNLYCESSYSQLTMFVFLSLEMSKRQYDFTWKEKACNIIRQLRRHHIIQFYNDYFTDNSEYKRSSILLIQAPPLKQLFENFKKRKIPKVDSPLHDFILQLLTKQGIKRPLYHIRKVITNIRSINELSYPKELISDKDLAFFKYNYLNKYSPRCPTFIVNSKVQLYTDNNNNY</sequence>
<evidence type="ECO:0000313" key="2">
    <source>
        <dbReference type="EMBL" id="OII75852.1"/>
    </source>
</evidence>
<organism evidence="2 3">
    <name type="scientific">Cryptosporidium andersoni</name>
    <dbReference type="NCBI Taxonomy" id="117008"/>
    <lineage>
        <taxon>Eukaryota</taxon>
        <taxon>Sar</taxon>
        <taxon>Alveolata</taxon>
        <taxon>Apicomplexa</taxon>
        <taxon>Conoidasida</taxon>
        <taxon>Coccidia</taxon>
        <taxon>Eucoccidiorida</taxon>
        <taxon>Eimeriorina</taxon>
        <taxon>Cryptosporidiidae</taxon>
        <taxon>Cryptosporidium</taxon>
    </lineage>
</organism>
<feature type="transmembrane region" description="Helical" evidence="1">
    <location>
        <begin position="7"/>
        <end position="31"/>
    </location>
</feature>
<dbReference type="Proteomes" id="UP000186804">
    <property type="component" value="Unassembled WGS sequence"/>
</dbReference>
<dbReference type="VEuPathDB" id="CryptoDB:cand_028810"/>
<dbReference type="OrthoDB" id="338684at2759"/>
<keyword evidence="1" id="KW-1133">Transmembrane helix</keyword>
<keyword evidence="3" id="KW-1185">Reference proteome</keyword>
<keyword evidence="1" id="KW-0472">Membrane</keyword>
<dbReference type="GO" id="GO:0046872">
    <property type="term" value="F:metal ion binding"/>
    <property type="evidence" value="ECO:0007669"/>
    <property type="project" value="InterPro"/>
</dbReference>
<evidence type="ECO:0000256" key="1">
    <source>
        <dbReference type="SAM" id="Phobius"/>
    </source>
</evidence>
<dbReference type="EMBL" id="LRBS01000076">
    <property type="protein sequence ID" value="OII75852.1"/>
    <property type="molecule type" value="Genomic_DNA"/>
</dbReference>
<keyword evidence="1" id="KW-0812">Transmembrane</keyword>
<accession>A0A1J4MS58</accession>
<dbReference type="SUPFAM" id="SSF63411">
    <property type="entry name" value="LuxS/MPP-like metallohydrolase"/>
    <property type="match status" value="1"/>
</dbReference>
<evidence type="ECO:0000313" key="3">
    <source>
        <dbReference type="Proteomes" id="UP000186804"/>
    </source>
</evidence>
<dbReference type="RefSeq" id="XP_067067698.1">
    <property type="nucleotide sequence ID" value="XM_067213108.1"/>
</dbReference>
<dbReference type="InterPro" id="IPR011249">
    <property type="entry name" value="Metalloenz_LuxS/M16"/>
</dbReference>
<reference evidence="2 3" key="1">
    <citation type="submission" date="2016-10" db="EMBL/GenBank/DDBJ databases">
        <title>Reductive evolution of mitochondrial metabolism and differential evolution of invasion-related proteins in Cryptosporidium.</title>
        <authorList>
            <person name="Liu S."/>
            <person name="Roellig D.M."/>
            <person name="Guo Y."/>
            <person name="Li N."/>
            <person name="Frace M.A."/>
            <person name="Tang K."/>
            <person name="Zhang L."/>
            <person name="Feng Y."/>
            <person name="Xiao L."/>
        </authorList>
    </citation>
    <scope>NUCLEOTIDE SEQUENCE [LARGE SCALE GENOMIC DNA]</scope>
    <source>
        <strain evidence="2">30847</strain>
    </source>
</reference>
<gene>
    <name evidence="2" type="ORF">cand_028810</name>
</gene>
<comment type="caution">
    <text evidence="2">The sequence shown here is derived from an EMBL/GenBank/DDBJ whole genome shotgun (WGS) entry which is preliminary data.</text>
</comment>
<proteinExistence type="predicted"/>
<protein>
    <submittedName>
        <fullName evidence="2">Uncharacterized protein</fullName>
    </submittedName>
</protein>
<dbReference type="GeneID" id="92367065"/>
<name>A0A1J4MS58_9CRYT</name>